<dbReference type="GO" id="GO:0016758">
    <property type="term" value="F:hexosyltransferase activity"/>
    <property type="evidence" value="ECO:0007669"/>
    <property type="project" value="UniProtKB-ARBA"/>
</dbReference>
<dbReference type="AlphaFoldDB" id="Q0YTX8"/>
<organism evidence="2 3">
    <name type="scientific">Chlorobium ferrooxidans DSM 13031</name>
    <dbReference type="NCBI Taxonomy" id="377431"/>
    <lineage>
        <taxon>Bacteria</taxon>
        <taxon>Pseudomonadati</taxon>
        <taxon>Chlorobiota</taxon>
        <taxon>Chlorobiia</taxon>
        <taxon>Chlorobiales</taxon>
        <taxon>Chlorobiaceae</taxon>
        <taxon>Chlorobium/Pelodictyon group</taxon>
        <taxon>Chlorobium</taxon>
    </lineage>
</organism>
<dbReference type="InterPro" id="IPR029044">
    <property type="entry name" value="Nucleotide-diphossugar_trans"/>
</dbReference>
<dbReference type="EMBL" id="AASE01000002">
    <property type="protein sequence ID" value="EAT59774.1"/>
    <property type="molecule type" value="Genomic_DNA"/>
</dbReference>
<dbReference type="SUPFAM" id="SSF53448">
    <property type="entry name" value="Nucleotide-diphospho-sugar transferases"/>
    <property type="match status" value="1"/>
</dbReference>
<dbReference type="Pfam" id="PF00535">
    <property type="entry name" value="Glycos_transf_2"/>
    <property type="match status" value="1"/>
</dbReference>
<dbReference type="OrthoDB" id="9788101at2"/>
<dbReference type="InterPro" id="IPR001173">
    <property type="entry name" value="Glyco_trans_2-like"/>
</dbReference>
<gene>
    <name evidence="2" type="ORF">CferDRAFT_1781</name>
</gene>
<protein>
    <submittedName>
        <fullName evidence="2">Glycosyl transferase, family 2</fullName>
    </submittedName>
</protein>
<keyword evidence="2" id="KW-0808">Transferase</keyword>
<accession>Q0YTX8</accession>
<dbReference type="RefSeq" id="WP_006365548.1">
    <property type="nucleotide sequence ID" value="NZ_AASE01000002.1"/>
</dbReference>
<proteinExistence type="predicted"/>
<feature type="domain" description="Glycosyltransferase 2-like" evidence="1">
    <location>
        <begin position="7"/>
        <end position="140"/>
    </location>
</feature>
<dbReference type="PANTHER" id="PTHR22916">
    <property type="entry name" value="GLYCOSYLTRANSFERASE"/>
    <property type="match status" value="1"/>
</dbReference>
<reference evidence="2 3" key="2">
    <citation type="submission" date="2006-07" db="EMBL/GenBank/DDBJ databases">
        <title>Sequencing of the draft genome and assembly of Chlorobium ferroxidans DSM 13031.</title>
        <authorList>
            <consortium name="US DOE Joint Genome Institute (JGI-PGF)"/>
            <person name="Copeland A."/>
            <person name="Lucas S."/>
            <person name="Lapidus A."/>
            <person name="Barry K."/>
            <person name="Glavina del Rio T."/>
            <person name="Dalin E."/>
            <person name="Tice H."/>
            <person name="Bruce D."/>
            <person name="Pitluck S."/>
            <person name="Richardson P."/>
        </authorList>
    </citation>
    <scope>NUCLEOTIDE SEQUENCE [LARGE SCALE GENOMIC DNA]</scope>
    <source>
        <strain evidence="2 3">DSM 13031</strain>
    </source>
</reference>
<sequence>MRHIAITIITSTYNSAETLPRLTGAFRKAKIEGIEWIVVDGASQDNTVNLLARASDVVDAFISEPDGGIYEAWNKGVRMAKGEYIAFIGSDDTVSERCFSEMVSALDGEHNVIAFRTAVVSNGQVVKELNTAPWQKPWNYPVNMGFSHPGTLHKSSLFSQGGFDASYKIAGDKEFLLRNASLLKPKIHVTTDPVLSFYLGGVSSDVRNILVSYNEILRMLARAKPKTIVFYIEMVRLRLMSILRRTGLLTGSH</sequence>
<comment type="caution">
    <text evidence="2">The sequence shown here is derived from an EMBL/GenBank/DDBJ whole genome shotgun (WGS) entry which is preliminary data.</text>
</comment>
<dbReference type="Gene3D" id="3.90.550.10">
    <property type="entry name" value="Spore Coat Polysaccharide Biosynthesis Protein SpsA, Chain A"/>
    <property type="match status" value="1"/>
</dbReference>
<dbReference type="Proteomes" id="UP000004162">
    <property type="component" value="Unassembled WGS sequence"/>
</dbReference>
<evidence type="ECO:0000259" key="1">
    <source>
        <dbReference type="Pfam" id="PF00535"/>
    </source>
</evidence>
<dbReference type="PANTHER" id="PTHR22916:SF67">
    <property type="entry name" value="COLANIC ACID BIOSYNTHESIS GLYCOSYL TRANSFERASE WCAE-RELATED"/>
    <property type="match status" value="1"/>
</dbReference>
<keyword evidence="3" id="KW-1185">Reference proteome</keyword>
<reference evidence="2 3" key="1">
    <citation type="submission" date="2006-07" db="EMBL/GenBank/DDBJ databases">
        <title>Annotation of the draft genome assembly of Chlorobium ferroxidans DSM 13031.</title>
        <authorList>
            <consortium name="US DOE Joint Genome Institute (JGI-ORNL)"/>
            <person name="Larimer F."/>
            <person name="Land M."/>
            <person name="Hauser L."/>
        </authorList>
    </citation>
    <scope>NUCLEOTIDE SEQUENCE [LARGE SCALE GENOMIC DNA]</scope>
    <source>
        <strain evidence="2 3">DSM 13031</strain>
    </source>
</reference>
<evidence type="ECO:0000313" key="2">
    <source>
        <dbReference type="EMBL" id="EAT59774.1"/>
    </source>
</evidence>
<dbReference type="CDD" id="cd06433">
    <property type="entry name" value="GT_2_WfgS_like"/>
    <property type="match status" value="1"/>
</dbReference>
<evidence type="ECO:0000313" key="3">
    <source>
        <dbReference type="Proteomes" id="UP000004162"/>
    </source>
</evidence>
<name>Q0YTX8_9CHLB</name>